<dbReference type="RefSeq" id="WP_169098944.1">
    <property type="nucleotide sequence ID" value="NZ_JABBVZ010000025.1"/>
</dbReference>
<organism evidence="3 4">
    <name type="scientific">Sulfobacillus harzensis</name>
    <dbReference type="NCBI Taxonomy" id="2729629"/>
    <lineage>
        <taxon>Bacteria</taxon>
        <taxon>Bacillati</taxon>
        <taxon>Bacillota</taxon>
        <taxon>Clostridia</taxon>
        <taxon>Eubacteriales</taxon>
        <taxon>Clostridiales Family XVII. Incertae Sedis</taxon>
        <taxon>Sulfobacillus</taxon>
    </lineage>
</organism>
<evidence type="ECO:0000259" key="2">
    <source>
        <dbReference type="Pfam" id="PF13439"/>
    </source>
</evidence>
<keyword evidence="4" id="KW-1185">Reference proteome</keyword>
<dbReference type="GO" id="GO:0016757">
    <property type="term" value="F:glycosyltransferase activity"/>
    <property type="evidence" value="ECO:0007669"/>
    <property type="project" value="InterPro"/>
</dbReference>
<proteinExistence type="predicted"/>
<accession>A0A7Y0Q2I3</accession>
<dbReference type="Proteomes" id="UP000533476">
    <property type="component" value="Unassembled WGS sequence"/>
</dbReference>
<feature type="domain" description="Glycosyltransferase subfamily 4-like N-terminal" evidence="2">
    <location>
        <begin position="13"/>
        <end position="189"/>
    </location>
</feature>
<dbReference type="SUPFAM" id="SSF53756">
    <property type="entry name" value="UDP-Glycosyltransferase/glycogen phosphorylase"/>
    <property type="match status" value="1"/>
</dbReference>
<feature type="domain" description="Glycosyl transferase family 1" evidence="1">
    <location>
        <begin position="191"/>
        <end position="324"/>
    </location>
</feature>
<name>A0A7Y0Q2I3_9FIRM</name>
<evidence type="ECO:0000313" key="3">
    <source>
        <dbReference type="EMBL" id="NMP22532.1"/>
    </source>
</evidence>
<dbReference type="InterPro" id="IPR001296">
    <property type="entry name" value="Glyco_trans_1"/>
</dbReference>
<evidence type="ECO:0000313" key="4">
    <source>
        <dbReference type="Proteomes" id="UP000533476"/>
    </source>
</evidence>
<reference evidence="3 4" key="1">
    <citation type="submission" date="2020-04" db="EMBL/GenBank/DDBJ databases">
        <authorList>
            <person name="Zhang R."/>
            <person name="Schippers A."/>
        </authorList>
    </citation>
    <scope>NUCLEOTIDE SEQUENCE [LARGE SCALE GENOMIC DNA]</scope>
    <source>
        <strain evidence="3 4">DSM 109850</strain>
    </source>
</reference>
<comment type="caution">
    <text evidence="3">The sequence shown here is derived from an EMBL/GenBank/DDBJ whole genome shotgun (WGS) entry which is preliminary data.</text>
</comment>
<dbReference type="Gene3D" id="3.40.50.2000">
    <property type="entry name" value="Glycogen Phosphorylase B"/>
    <property type="match status" value="2"/>
</dbReference>
<protein>
    <submittedName>
        <fullName evidence="3">Glycosyltransferase family 4 protein</fullName>
    </submittedName>
</protein>
<dbReference type="Pfam" id="PF13439">
    <property type="entry name" value="Glyco_transf_4"/>
    <property type="match status" value="1"/>
</dbReference>
<dbReference type="Pfam" id="PF00534">
    <property type="entry name" value="Glycos_transf_1"/>
    <property type="match status" value="1"/>
</dbReference>
<dbReference type="AlphaFoldDB" id="A0A7Y0Q2I3"/>
<dbReference type="PANTHER" id="PTHR45947">
    <property type="entry name" value="SULFOQUINOVOSYL TRANSFERASE SQD2"/>
    <property type="match status" value="1"/>
</dbReference>
<sequence>MRVALVHDWLVTMGGAERVLEEMARLFPEAPIYTGVVNRARLSPFLQSRTIIPTFVQSFPRAERWYNRYLPFLMYGMEQFDLSGYDLVISSSAAVAKGVVTRAETRHVSYVHTPMRYAWDLYHEYHQREARGISKKLMGPVFHYMRLWDRLSADRVDQLVANSTAVQRRIQKHYRRDSEVIFPPVDVDRFHPSNDAGRYYLVLSRLVSYKRFDLAVEACNCLKLPLVVAGDGPERRALEKLAGPTVRFAGRVEDHELADMMGQAKALLFPGEEDFGITPVEMQAAGRPVIAYGRGGVLDTVVHGETGWLFSEQTVDALVSAIQAADQMSWDAQAIRAHAENFRPEIFRERFYRAALGPLGAVSGFGLE</sequence>
<gene>
    <name evidence="3" type="ORF">HIJ39_09225</name>
</gene>
<dbReference type="InterPro" id="IPR028098">
    <property type="entry name" value="Glyco_trans_4-like_N"/>
</dbReference>
<keyword evidence="3" id="KW-0808">Transferase</keyword>
<evidence type="ECO:0000259" key="1">
    <source>
        <dbReference type="Pfam" id="PF00534"/>
    </source>
</evidence>
<dbReference type="PANTHER" id="PTHR45947:SF3">
    <property type="entry name" value="SULFOQUINOVOSYL TRANSFERASE SQD2"/>
    <property type="match status" value="1"/>
</dbReference>
<dbReference type="InterPro" id="IPR050194">
    <property type="entry name" value="Glycosyltransferase_grp1"/>
</dbReference>
<dbReference type="EMBL" id="JABBVZ010000025">
    <property type="protein sequence ID" value="NMP22532.1"/>
    <property type="molecule type" value="Genomic_DNA"/>
</dbReference>